<dbReference type="EMBL" id="JARAKH010000028">
    <property type="protein sequence ID" value="KAK8388594.1"/>
    <property type="molecule type" value="Genomic_DNA"/>
</dbReference>
<evidence type="ECO:0000313" key="2">
    <source>
        <dbReference type="Proteomes" id="UP001487740"/>
    </source>
</evidence>
<name>A0AAW0TLH2_SCYPA</name>
<protein>
    <submittedName>
        <fullName evidence="1">Uncharacterized protein</fullName>
    </submittedName>
</protein>
<organism evidence="1 2">
    <name type="scientific">Scylla paramamosain</name>
    <name type="common">Mud crab</name>
    <dbReference type="NCBI Taxonomy" id="85552"/>
    <lineage>
        <taxon>Eukaryota</taxon>
        <taxon>Metazoa</taxon>
        <taxon>Ecdysozoa</taxon>
        <taxon>Arthropoda</taxon>
        <taxon>Crustacea</taxon>
        <taxon>Multicrustacea</taxon>
        <taxon>Malacostraca</taxon>
        <taxon>Eumalacostraca</taxon>
        <taxon>Eucarida</taxon>
        <taxon>Decapoda</taxon>
        <taxon>Pleocyemata</taxon>
        <taxon>Brachyura</taxon>
        <taxon>Eubrachyura</taxon>
        <taxon>Portunoidea</taxon>
        <taxon>Portunidae</taxon>
        <taxon>Portuninae</taxon>
        <taxon>Scylla</taxon>
    </lineage>
</organism>
<sequence>MALYDSGISCWLVDDACRAPVAGSADDAACGSVLSCRSCRHQRCSGSTEGHGAVKASFPQSSDTGLSIALCTAVHTTSTGLPSAFC</sequence>
<evidence type="ECO:0000313" key="1">
    <source>
        <dbReference type="EMBL" id="KAK8388594.1"/>
    </source>
</evidence>
<dbReference type="Proteomes" id="UP001487740">
    <property type="component" value="Unassembled WGS sequence"/>
</dbReference>
<comment type="caution">
    <text evidence="1">The sequence shown here is derived from an EMBL/GenBank/DDBJ whole genome shotgun (WGS) entry which is preliminary data.</text>
</comment>
<keyword evidence="2" id="KW-1185">Reference proteome</keyword>
<gene>
    <name evidence="1" type="ORF">O3P69_020531</name>
</gene>
<reference evidence="1 2" key="1">
    <citation type="submission" date="2023-03" db="EMBL/GenBank/DDBJ databases">
        <title>High-quality genome of Scylla paramamosain provides insights in environmental adaptation.</title>
        <authorList>
            <person name="Zhang L."/>
        </authorList>
    </citation>
    <scope>NUCLEOTIDE SEQUENCE [LARGE SCALE GENOMIC DNA]</scope>
    <source>
        <strain evidence="1">LZ_2023a</strain>
        <tissue evidence="1">Muscle</tissue>
    </source>
</reference>
<dbReference type="AlphaFoldDB" id="A0AAW0TLH2"/>
<accession>A0AAW0TLH2</accession>
<proteinExistence type="predicted"/>